<dbReference type="Gene3D" id="3.30.420.40">
    <property type="match status" value="2"/>
</dbReference>
<evidence type="ECO:0000256" key="2">
    <source>
        <dbReference type="ARBA" id="ARBA00022679"/>
    </source>
</evidence>
<dbReference type="RefSeq" id="WP_138473847.1">
    <property type="nucleotide sequence ID" value="NZ_VBTH01000003.1"/>
</dbReference>
<dbReference type="PRINTS" id="PR00471">
    <property type="entry name" value="ACETATEKNASE"/>
</dbReference>
<dbReference type="PROSITE" id="PS01076">
    <property type="entry name" value="ACETATE_KINASE_2"/>
    <property type="match status" value="1"/>
</dbReference>
<keyword evidence="6" id="KW-0963">Cytoplasm</keyword>
<evidence type="ECO:0000256" key="6">
    <source>
        <dbReference type="HAMAP-Rule" id="MF_00020"/>
    </source>
</evidence>
<evidence type="ECO:0000256" key="7">
    <source>
        <dbReference type="RuleBase" id="RU003835"/>
    </source>
</evidence>
<keyword evidence="6" id="KW-0460">Magnesium</keyword>
<evidence type="ECO:0000256" key="4">
    <source>
        <dbReference type="ARBA" id="ARBA00022777"/>
    </source>
</evidence>
<name>A0A5R9BX54_9LACO</name>
<dbReference type="Pfam" id="PF00871">
    <property type="entry name" value="Acetate_kinase"/>
    <property type="match status" value="1"/>
</dbReference>
<dbReference type="SUPFAM" id="SSF53067">
    <property type="entry name" value="Actin-like ATPase domain"/>
    <property type="match status" value="2"/>
</dbReference>
<comment type="catalytic activity">
    <reaction evidence="6">
        <text>acetate + ATP = acetyl phosphate + ADP</text>
        <dbReference type="Rhea" id="RHEA:11352"/>
        <dbReference type="ChEBI" id="CHEBI:22191"/>
        <dbReference type="ChEBI" id="CHEBI:30089"/>
        <dbReference type="ChEBI" id="CHEBI:30616"/>
        <dbReference type="ChEBI" id="CHEBI:456216"/>
        <dbReference type="EC" id="2.7.2.1"/>
    </reaction>
</comment>
<dbReference type="NCBIfam" id="TIGR00016">
    <property type="entry name" value="ackA"/>
    <property type="match status" value="1"/>
</dbReference>
<comment type="function">
    <text evidence="6">Catalyzes the formation of acetyl phosphate from acetate and ATP. Can also catalyze the reverse reaction.</text>
</comment>
<dbReference type="InterPro" id="IPR004372">
    <property type="entry name" value="Ac/propionate_kinase"/>
</dbReference>
<comment type="caution">
    <text evidence="8">The sequence shown here is derived from an EMBL/GenBank/DDBJ whole genome shotgun (WGS) entry which is preliminary data.</text>
</comment>
<keyword evidence="2 6" id="KW-0808">Transferase</keyword>
<protein>
    <recommendedName>
        <fullName evidence="6">Acetate kinase</fullName>
        <ecNumber evidence="6">2.7.2.1</ecNumber>
    </recommendedName>
    <alternativeName>
        <fullName evidence="6">Acetokinase</fullName>
    </alternativeName>
</protein>
<dbReference type="GO" id="GO:0006083">
    <property type="term" value="P:acetate metabolic process"/>
    <property type="evidence" value="ECO:0007669"/>
    <property type="project" value="TreeGrafter"/>
</dbReference>
<feature type="binding site" evidence="6">
    <location>
        <begin position="282"/>
        <end position="284"/>
    </location>
    <ligand>
        <name>ATP</name>
        <dbReference type="ChEBI" id="CHEBI:30616"/>
    </ligand>
</feature>
<dbReference type="GO" id="GO:0008776">
    <property type="term" value="F:acetate kinase activity"/>
    <property type="evidence" value="ECO:0007669"/>
    <property type="project" value="UniProtKB-UniRule"/>
</dbReference>
<evidence type="ECO:0000313" key="9">
    <source>
        <dbReference type="Proteomes" id="UP000305541"/>
    </source>
</evidence>
<keyword evidence="3 6" id="KW-0547">Nucleotide-binding</keyword>
<comment type="caution">
    <text evidence="6">Lacks conserved residue(s) required for the propagation of feature annotation.</text>
</comment>
<comment type="pathway">
    <text evidence="6">Metabolic intermediate biosynthesis; acetyl-CoA biosynthesis; acetyl-CoA from acetate: step 1/2.</text>
</comment>
<dbReference type="PANTHER" id="PTHR21060:SF15">
    <property type="entry name" value="ACETATE KINASE-RELATED"/>
    <property type="match status" value="1"/>
</dbReference>
<dbReference type="CDD" id="cd24010">
    <property type="entry name" value="ASKHA_NBD_AcK_PK"/>
    <property type="match status" value="1"/>
</dbReference>
<evidence type="ECO:0000256" key="1">
    <source>
        <dbReference type="ARBA" id="ARBA00008748"/>
    </source>
</evidence>
<proteinExistence type="inferred from homology"/>
<feature type="binding site" evidence="6">
    <location>
        <position position="15"/>
    </location>
    <ligand>
        <name>ATP</name>
        <dbReference type="ChEBI" id="CHEBI:30616"/>
    </ligand>
</feature>
<organism evidence="8 9">
    <name type="scientific">Pediococcus stilesii</name>
    <dbReference type="NCBI Taxonomy" id="331679"/>
    <lineage>
        <taxon>Bacteria</taxon>
        <taxon>Bacillati</taxon>
        <taxon>Bacillota</taxon>
        <taxon>Bacilli</taxon>
        <taxon>Lactobacillales</taxon>
        <taxon>Lactobacillaceae</taxon>
        <taxon>Pediococcus</taxon>
    </lineage>
</organism>
<dbReference type="GO" id="GO:0006085">
    <property type="term" value="P:acetyl-CoA biosynthetic process"/>
    <property type="evidence" value="ECO:0007669"/>
    <property type="project" value="UniProtKB-UniRule"/>
</dbReference>
<dbReference type="InterPro" id="IPR023865">
    <property type="entry name" value="Aliphatic_acid_kinase_CS"/>
</dbReference>
<feature type="binding site" evidence="6">
    <location>
        <begin position="207"/>
        <end position="211"/>
    </location>
    <ligand>
        <name>ATP</name>
        <dbReference type="ChEBI" id="CHEBI:30616"/>
    </ligand>
</feature>
<keyword evidence="5 6" id="KW-0067">ATP-binding</keyword>
<dbReference type="InterPro" id="IPR000890">
    <property type="entry name" value="Aliphatic_acid_kin_short-chain"/>
</dbReference>
<feature type="active site" description="Proton donor/acceptor" evidence="6">
    <location>
        <position position="147"/>
    </location>
</feature>
<feature type="binding site" evidence="6">
    <location>
        <position position="382"/>
    </location>
    <ligand>
        <name>Mg(2+)</name>
        <dbReference type="ChEBI" id="CHEBI:18420"/>
    </ligand>
</feature>
<gene>
    <name evidence="6" type="primary">ackA</name>
    <name evidence="8" type="ORF">FEZ51_02245</name>
</gene>
<dbReference type="OrthoDB" id="9802453at2"/>
<dbReference type="Proteomes" id="UP000305541">
    <property type="component" value="Unassembled WGS sequence"/>
</dbReference>
<reference evidence="8 9" key="1">
    <citation type="submission" date="2019-05" db="EMBL/GenBank/DDBJ databases">
        <title>The metagenome of a microbial culture collection derived from dairy environment covers the genomic content of the human microbiome.</title>
        <authorList>
            <person name="Roder T."/>
            <person name="Wuthrich D."/>
            <person name="Sattari Z."/>
            <person name="Von Ah U."/>
            <person name="Bar C."/>
            <person name="Ronchi F."/>
            <person name="Macpherson A.J."/>
            <person name="Ganal-Vonarburg S.C."/>
            <person name="Bruggmann R."/>
            <person name="Vergeres G."/>
        </authorList>
    </citation>
    <scope>NUCLEOTIDE SEQUENCE [LARGE SCALE GENOMIC DNA]</scope>
    <source>
        <strain evidence="8 9">FAM 18815</strain>
    </source>
</reference>
<feature type="site" description="Transition state stabilizer" evidence="6">
    <location>
        <position position="240"/>
    </location>
</feature>
<dbReference type="EMBL" id="VBTH01000003">
    <property type="protein sequence ID" value="TLQ05085.1"/>
    <property type="molecule type" value="Genomic_DNA"/>
</dbReference>
<accession>A0A5R9BX54</accession>
<dbReference type="HAMAP" id="MF_00020">
    <property type="entry name" value="Acetate_kinase"/>
    <property type="match status" value="1"/>
</dbReference>
<dbReference type="InterPro" id="IPR043129">
    <property type="entry name" value="ATPase_NBD"/>
</dbReference>
<sequence>MIKELVINAGSSTLKWKLFEMPDEKVIASGLIDRINLPNSVFTGKRPGHDKHKVVKDNITYDLAATMVLEYLKDFKVVEHLHEITGIGHRVVAGGEYFKDSAFIDDQALEHIKQLADYAPLHNPIQARYIEIFKQLLPDAQQVAVFDTSLYSEMPKVNYLYPIPYEYYTDLGIRKYGAHGTSHRYVSKRAAELLGKDLSDLKIITCHLGSGSSITAFDHGNVVDTSMGFTPLGGVMMGTRSGDIDASLVDFLARKLKLSVSDITDILNQKSGLLGISGLSPDQRDLENSEDVNPRARLALEMFVNRVVRFIGSYVAELGGLDALVFTAGSGENGILMRERIADQLAYFGVEIDPIQNDVRGKEQIISKAAAPVKVLVVPTNEELMIVRDVQRILK</sequence>
<comment type="cofactor">
    <cofactor evidence="6">
        <name>Mg(2+)</name>
        <dbReference type="ChEBI" id="CHEBI:18420"/>
    </cofactor>
    <cofactor evidence="6">
        <name>Mn(2+)</name>
        <dbReference type="ChEBI" id="CHEBI:29035"/>
    </cofactor>
    <text evidence="6">Mg(2+). Can also accept Mn(2+).</text>
</comment>
<feature type="site" description="Transition state stabilizer" evidence="6">
    <location>
        <position position="179"/>
    </location>
</feature>
<evidence type="ECO:0000256" key="5">
    <source>
        <dbReference type="ARBA" id="ARBA00022840"/>
    </source>
</evidence>
<dbReference type="PANTHER" id="PTHR21060">
    <property type="entry name" value="ACETATE KINASE"/>
    <property type="match status" value="1"/>
</dbReference>
<evidence type="ECO:0000313" key="8">
    <source>
        <dbReference type="EMBL" id="TLQ05085.1"/>
    </source>
</evidence>
<comment type="subcellular location">
    <subcellularLocation>
        <location evidence="6">Cytoplasm</location>
    </subcellularLocation>
</comment>
<feature type="binding site" evidence="6">
    <location>
        <position position="8"/>
    </location>
    <ligand>
        <name>Mg(2+)</name>
        <dbReference type="ChEBI" id="CHEBI:18420"/>
    </ligand>
</feature>
<keyword evidence="6" id="KW-0479">Metal-binding</keyword>
<feature type="binding site" evidence="6">
    <location>
        <position position="90"/>
    </location>
    <ligand>
        <name>substrate</name>
    </ligand>
</feature>
<dbReference type="GO" id="GO:0005524">
    <property type="term" value="F:ATP binding"/>
    <property type="evidence" value="ECO:0007669"/>
    <property type="project" value="UniProtKB-KW"/>
</dbReference>
<dbReference type="PIRSF" id="PIRSF000722">
    <property type="entry name" value="Acetate_prop_kin"/>
    <property type="match status" value="1"/>
</dbReference>
<dbReference type="EC" id="2.7.2.1" evidence="6"/>
<dbReference type="AlphaFoldDB" id="A0A5R9BX54"/>
<keyword evidence="4 6" id="KW-0418">Kinase</keyword>
<comment type="similarity">
    <text evidence="1 6 7">Belongs to the acetokinase family.</text>
</comment>
<dbReference type="UniPathway" id="UPA00340">
    <property type="reaction ID" value="UER00458"/>
</dbReference>
<comment type="subunit">
    <text evidence="6">Homodimer.</text>
</comment>
<dbReference type="GO" id="GO:0005737">
    <property type="term" value="C:cytoplasm"/>
    <property type="evidence" value="ECO:0007669"/>
    <property type="project" value="UniProtKB-SubCell"/>
</dbReference>
<evidence type="ECO:0000256" key="3">
    <source>
        <dbReference type="ARBA" id="ARBA00022741"/>
    </source>
</evidence>
<dbReference type="GO" id="GO:0000287">
    <property type="term" value="F:magnesium ion binding"/>
    <property type="evidence" value="ECO:0007669"/>
    <property type="project" value="UniProtKB-UniRule"/>
</dbReference>